<sequence length="357" mass="38709">MATPPSEVLAFDGGRVRAADAVEAERVEGLLQMLKPRLLELLPDSSFEDLEVWVQERPTLYRYATDATADAEGLWSPTHRRIMLSRHADHVERTLAHELTHAVLGDSWSLLPGSLEEGLADHVSAALVEDGATRLRAGRLSSACLATGGLEIDVDVTRLIPGETTSESKPARRGWSARVKLKGDTDSTDPLDVFRLSAGLSSTKLDTGAKRGYYGLAFLVISRIAARENGYDGLQRMCLEAAEEGLDQVPVKDVLAAAGLGSTPDEWRRAAAQAMGPDEVVELVRMYPDFLVDALTTYLEALRPSGPMEGWLDQIDVRVSLVEGGASIALSRLPFVEEAVVAELTRTSIHTELLAAR</sequence>
<name>A0A518ESE7_9BACT</name>
<evidence type="ECO:0000313" key="2">
    <source>
        <dbReference type="Proteomes" id="UP000320390"/>
    </source>
</evidence>
<dbReference type="AlphaFoldDB" id="A0A518ESE7"/>
<organism evidence="1 2">
    <name type="scientific">Saltatorellus ferox</name>
    <dbReference type="NCBI Taxonomy" id="2528018"/>
    <lineage>
        <taxon>Bacteria</taxon>
        <taxon>Pseudomonadati</taxon>
        <taxon>Planctomycetota</taxon>
        <taxon>Planctomycetia</taxon>
        <taxon>Planctomycetia incertae sedis</taxon>
        <taxon>Saltatorellus</taxon>
    </lineage>
</organism>
<proteinExistence type="predicted"/>
<accession>A0A518ESE7</accession>
<gene>
    <name evidence="1" type="ORF">Poly30_25110</name>
</gene>
<reference evidence="1 2" key="1">
    <citation type="submission" date="2019-02" db="EMBL/GenBank/DDBJ databases">
        <title>Deep-cultivation of Planctomycetes and their phenomic and genomic characterization uncovers novel biology.</title>
        <authorList>
            <person name="Wiegand S."/>
            <person name="Jogler M."/>
            <person name="Boedeker C."/>
            <person name="Pinto D."/>
            <person name="Vollmers J."/>
            <person name="Rivas-Marin E."/>
            <person name="Kohn T."/>
            <person name="Peeters S.H."/>
            <person name="Heuer A."/>
            <person name="Rast P."/>
            <person name="Oberbeckmann S."/>
            <person name="Bunk B."/>
            <person name="Jeske O."/>
            <person name="Meyerdierks A."/>
            <person name="Storesund J.E."/>
            <person name="Kallscheuer N."/>
            <person name="Luecker S."/>
            <person name="Lage O.M."/>
            <person name="Pohl T."/>
            <person name="Merkel B.J."/>
            <person name="Hornburger P."/>
            <person name="Mueller R.-W."/>
            <person name="Bruemmer F."/>
            <person name="Labrenz M."/>
            <person name="Spormann A.M."/>
            <person name="Op den Camp H."/>
            <person name="Overmann J."/>
            <person name="Amann R."/>
            <person name="Jetten M.S.M."/>
            <person name="Mascher T."/>
            <person name="Medema M.H."/>
            <person name="Devos D.P."/>
            <person name="Kaster A.-K."/>
            <person name="Ovreas L."/>
            <person name="Rohde M."/>
            <person name="Galperin M.Y."/>
            <person name="Jogler C."/>
        </authorList>
    </citation>
    <scope>NUCLEOTIDE SEQUENCE [LARGE SCALE GENOMIC DNA]</scope>
    <source>
        <strain evidence="1 2">Poly30</strain>
    </source>
</reference>
<dbReference type="OrthoDB" id="209045at2"/>
<dbReference type="Proteomes" id="UP000320390">
    <property type="component" value="Chromosome"/>
</dbReference>
<keyword evidence="2" id="KW-1185">Reference proteome</keyword>
<protein>
    <recommendedName>
        <fullName evidence="3">Peptidase MA-like domain-containing protein</fullName>
    </recommendedName>
</protein>
<evidence type="ECO:0008006" key="3">
    <source>
        <dbReference type="Google" id="ProtNLM"/>
    </source>
</evidence>
<dbReference type="EMBL" id="CP036434">
    <property type="protein sequence ID" value="QDV06992.1"/>
    <property type="molecule type" value="Genomic_DNA"/>
</dbReference>
<evidence type="ECO:0000313" key="1">
    <source>
        <dbReference type="EMBL" id="QDV06992.1"/>
    </source>
</evidence>